<gene>
    <name evidence="3" type="ORF">TTHERM_00558650</name>
</gene>
<feature type="coiled-coil region" evidence="1">
    <location>
        <begin position="318"/>
        <end position="400"/>
    </location>
</feature>
<dbReference type="eggNOG" id="ENOG502R2F8">
    <property type="taxonomic scope" value="Eukaryota"/>
</dbReference>
<feature type="compositionally biased region" description="Basic and acidic residues" evidence="2">
    <location>
        <begin position="460"/>
        <end position="471"/>
    </location>
</feature>
<feature type="region of interest" description="Disordered" evidence="2">
    <location>
        <begin position="662"/>
        <end position="685"/>
    </location>
</feature>
<protein>
    <submittedName>
        <fullName evidence="3">Uncharacterized protein</fullName>
    </submittedName>
</protein>
<dbReference type="PANTHER" id="PTHR37028">
    <property type="entry name" value="UNNAMED PRODUCT-RELATED"/>
    <property type="match status" value="1"/>
</dbReference>
<evidence type="ECO:0000313" key="4">
    <source>
        <dbReference type="Proteomes" id="UP000009168"/>
    </source>
</evidence>
<dbReference type="Proteomes" id="UP000009168">
    <property type="component" value="Unassembled WGS sequence"/>
</dbReference>
<dbReference type="EMBL" id="GG662547">
    <property type="protein sequence ID" value="EAS02182.3"/>
    <property type="molecule type" value="Genomic_DNA"/>
</dbReference>
<dbReference type="PANTHER" id="PTHR37028:SF4">
    <property type="entry name" value="ALMS MOTIF DOMAIN-CONTAINING PROTEIN"/>
    <property type="match status" value="1"/>
</dbReference>
<feature type="region of interest" description="Disordered" evidence="2">
    <location>
        <begin position="287"/>
        <end position="308"/>
    </location>
</feature>
<dbReference type="RefSeq" id="XP_001022427.3">
    <property type="nucleotide sequence ID" value="XM_001022427.3"/>
</dbReference>
<organism evidence="3 4">
    <name type="scientific">Tetrahymena thermophila (strain SB210)</name>
    <dbReference type="NCBI Taxonomy" id="312017"/>
    <lineage>
        <taxon>Eukaryota</taxon>
        <taxon>Sar</taxon>
        <taxon>Alveolata</taxon>
        <taxon>Ciliophora</taxon>
        <taxon>Intramacronucleata</taxon>
        <taxon>Oligohymenophorea</taxon>
        <taxon>Hymenostomatida</taxon>
        <taxon>Tetrahymenina</taxon>
        <taxon>Tetrahymenidae</taxon>
        <taxon>Tetrahymena</taxon>
    </lineage>
</organism>
<dbReference type="AlphaFoldDB" id="I7LWM8"/>
<feature type="compositionally biased region" description="Polar residues" evidence="2">
    <location>
        <begin position="531"/>
        <end position="554"/>
    </location>
</feature>
<evidence type="ECO:0000256" key="2">
    <source>
        <dbReference type="SAM" id="MobiDB-lite"/>
    </source>
</evidence>
<evidence type="ECO:0000313" key="3">
    <source>
        <dbReference type="EMBL" id="EAS02182.3"/>
    </source>
</evidence>
<feature type="coiled-coil region" evidence="1">
    <location>
        <begin position="43"/>
        <end position="70"/>
    </location>
</feature>
<feature type="region of interest" description="Disordered" evidence="2">
    <location>
        <begin position="501"/>
        <end position="568"/>
    </location>
</feature>
<reference evidence="4" key="1">
    <citation type="journal article" date="2006" name="PLoS Biol.">
        <title>Macronuclear genome sequence of the ciliate Tetrahymena thermophila, a model eukaryote.</title>
        <authorList>
            <person name="Eisen J.A."/>
            <person name="Coyne R.S."/>
            <person name="Wu M."/>
            <person name="Wu D."/>
            <person name="Thiagarajan M."/>
            <person name="Wortman J.R."/>
            <person name="Badger J.H."/>
            <person name="Ren Q."/>
            <person name="Amedeo P."/>
            <person name="Jones K.M."/>
            <person name="Tallon L.J."/>
            <person name="Delcher A.L."/>
            <person name="Salzberg S.L."/>
            <person name="Silva J.C."/>
            <person name="Haas B.J."/>
            <person name="Majoros W.H."/>
            <person name="Farzad M."/>
            <person name="Carlton J.M."/>
            <person name="Smith R.K. Jr."/>
            <person name="Garg J."/>
            <person name="Pearlman R.E."/>
            <person name="Karrer K.M."/>
            <person name="Sun L."/>
            <person name="Manning G."/>
            <person name="Elde N.C."/>
            <person name="Turkewitz A.P."/>
            <person name="Asai D.J."/>
            <person name="Wilkes D.E."/>
            <person name="Wang Y."/>
            <person name="Cai H."/>
            <person name="Collins K."/>
            <person name="Stewart B.A."/>
            <person name="Lee S.R."/>
            <person name="Wilamowska K."/>
            <person name="Weinberg Z."/>
            <person name="Ruzzo W.L."/>
            <person name="Wloga D."/>
            <person name="Gaertig J."/>
            <person name="Frankel J."/>
            <person name="Tsao C.-C."/>
            <person name="Gorovsky M.A."/>
            <person name="Keeling P.J."/>
            <person name="Waller R.F."/>
            <person name="Patron N.J."/>
            <person name="Cherry J.M."/>
            <person name="Stover N.A."/>
            <person name="Krieger C.J."/>
            <person name="del Toro C."/>
            <person name="Ryder H.F."/>
            <person name="Williamson S.C."/>
            <person name="Barbeau R.A."/>
            <person name="Hamilton E.P."/>
            <person name="Orias E."/>
        </authorList>
    </citation>
    <scope>NUCLEOTIDE SEQUENCE [LARGE SCALE GENOMIC DNA]</scope>
    <source>
        <strain evidence="4">SB210</strain>
    </source>
</reference>
<sequence length="685" mass="81332">MFGNLKFIYDEAPLWNEKKVKDKKEQKLTTYVRFDQLYGDGKRKQIKIDQVKQEKKLEQMLQEIELEESKMGISTVSKKLTASRRPDQFYEYNKQWAMKVNEKKQQQRTEHFNQAINQQIESQQKSQQRTFFQETMLNNYNGPISGWQQRFENYLNTKIKLQEVGEQQNTFQPKINENSKKMTSFRDNTPIEERLLKYGEELKMKQEIIRQQMDILAQESDEFGQKKPSINKNYVYGESDGSKVHDKLYEYAKVYEQKMQELKSEAQNQFNFKPALNQMSEQLKEKIQQKRKPLYEPKKKESLEEKKPSKQFNVQNFEQFLERNYTQFERKLERLQQRDDQVQAKELEECSFQPQINKKSLTKSVIDSEKTLYEREQEKLRKKQEQLQQLQEQITQEDQKNCTFKPQKTFNIIEERKQIQEQNKKLIEKKKSTPAIKYPKVRSKTLVTDKQKNGQNLSEQDLHNSSDDNLKRNNGSNQSDEDEKDKFQKAFQDRYQNSNNYSKSVNFQSIPQNQSVQADKNTKRRQRSPLKRQSPSPKTTFKLNSSSKKGNNELNQSKNDSDSKNNQSFLNNLLNSQINKGNFNLESLLNQSIQNWGEHYNLSPSKLSKKKILDEFNQIEKEIQTIVKEVDQIKEKDDIDKSINSSTIPKLSNFKTYSQGNNDGFDSKHSQFHPQIIIEDHNNEA</sequence>
<dbReference type="KEGG" id="tet:TTHERM_00558650"/>
<evidence type="ECO:0000256" key="1">
    <source>
        <dbReference type="SAM" id="Coils"/>
    </source>
</evidence>
<keyword evidence="1" id="KW-0175">Coiled coil</keyword>
<dbReference type="InParanoid" id="I7LWM8"/>
<feature type="region of interest" description="Disordered" evidence="2">
    <location>
        <begin position="430"/>
        <end position="485"/>
    </location>
</feature>
<name>I7LWM8_TETTS</name>
<proteinExistence type="predicted"/>
<keyword evidence="4" id="KW-1185">Reference proteome</keyword>
<dbReference type="OrthoDB" id="300936at2759"/>
<dbReference type="GeneID" id="7838145"/>
<feature type="coiled-coil region" evidence="1">
    <location>
        <begin position="609"/>
        <end position="636"/>
    </location>
</feature>
<accession>I7LWM8</accession>
<feature type="compositionally biased region" description="Polar residues" evidence="2">
    <location>
        <begin position="501"/>
        <end position="519"/>
    </location>
</feature>